<evidence type="ECO:0000313" key="2">
    <source>
        <dbReference type="EMBL" id="QPH48763.1"/>
    </source>
</evidence>
<gene>
    <name evidence="2" type="ORF">IZU98_20715</name>
</gene>
<dbReference type="Proteomes" id="UP000594430">
    <property type="component" value="Chromosome"/>
</dbReference>
<evidence type="ECO:0000259" key="1">
    <source>
        <dbReference type="Pfam" id="PF20178"/>
    </source>
</evidence>
<feature type="domain" description="Dermonecrotic toxin N-terminal" evidence="1">
    <location>
        <begin position="324"/>
        <end position="589"/>
    </location>
</feature>
<dbReference type="Pfam" id="PF20178">
    <property type="entry name" value="ToxA_N"/>
    <property type="match status" value="1"/>
</dbReference>
<protein>
    <recommendedName>
        <fullName evidence="1">Dermonecrotic toxin N-terminal domain-containing protein</fullName>
    </recommendedName>
</protein>
<dbReference type="AlphaFoldDB" id="A0A7S9LGR0"/>
<evidence type="ECO:0000313" key="3">
    <source>
        <dbReference type="Proteomes" id="UP000594430"/>
    </source>
</evidence>
<sequence>MSSVSPLQHFESFDAEITALLAPLPLPDLQLSPLAGRQQFFGALADYWNLPDEAGSNRRARLIALRRQQLQAEMDLRIADATLEPLAASLLQMCLDQPMSWTRQGIEASKRPQLYRLLLDCSRPNWRAYLPGAILLVQGSIEGQMMTGDAAGGPALLCSLSHGIEAFADVQSLHLELCERLDDPLQSQPMLKLLAPGDADRAHNAQRLRYDWLPDDLVEVQIQALIDAQRARLNAVWGSQPVDQTGFAERLATAADLLPWVTSKAALPTRYGLLLEKHAPAWLKKTSTQGLTHIMQTMQELIVAIDQAAASGIPTLEQFTERNSLLQWTRARLSERLRLDHQLDLAPEQIFISVTIARQTGPVMPPAQPSSYIPIASRPQTGDTVELVRQTYSLDQLALVNVGLLDLDYWLTARVHHKDETNIQGLSPAQARQMVRELNVGDSYSRFLRSHLIDLEQGQWRRDAHARINCARMRAEAAKARYAGHFMPDPLEQGYRWSRTVLNYPDSDWRPLVQENRLSVRQLLIAGHTVQGVLLITPETPQMQRFLVYAPDAPDRRPWREYANARALIRSLRANPDLRTYVMDRIPLARRKTIERLLTKGGLAQRLSRPVISGNFLHACYLAEVRALMSTVDASTNTKLELLGEASLHALWIILDLLSFVIPVRGLAPLAFARAVLSVLDSLEALGKKDRVGVLKHMVEAFTHMSDGVNSIGGTTVIRRAIRAMPPNPPLMLPPTFQVRPDTAKLRYRIDGIHSEGVYEKPSERAGLALYYIQDKQGRYYQVAFDGYRWRAIDPRKTDAYSKVAVRRNAEGEWIVDSPVLWHDGLPDLNALLELCQLPAPPDGIPLEGAKELYESDGQPYLLAGGHALPVRAHLLADHYHLLIPGQPAATTTAWAILRWHDGQWRIRVRQPGRSSDWLALPAAYAVTVGST</sequence>
<accession>A0A7S9LGR0</accession>
<dbReference type="InterPro" id="IPR046673">
    <property type="entry name" value="ToxA_N"/>
</dbReference>
<dbReference type="EMBL" id="CP064946">
    <property type="protein sequence ID" value="QPH48763.1"/>
    <property type="molecule type" value="Genomic_DNA"/>
</dbReference>
<organism evidence="2 3">
    <name type="scientific">Pseudomonas fulva</name>
    <dbReference type="NCBI Taxonomy" id="47880"/>
    <lineage>
        <taxon>Bacteria</taxon>
        <taxon>Pseudomonadati</taxon>
        <taxon>Pseudomonadota</taxon>
        <taxon>Gammaproteobacteria</taxon>
        <taxon>Pseudomonadales</taxon>
        <taxon>Pseudomonadaceae</taxon>
        <taxon>Pseudomonas</taxon>
    </lineage>
</organism>
<dbReference type="RefSeq" id="WP_181073528.1">
    <property type="nucleotide sequence ID" value="NZ_CP064943.1"/>
</dbReference>
<reference evidence="2 3" key="1">
    <citation type="submission" date="2020-11" db="EMBL/GenBank/DDBJ databases">
        <title>Pseudomonas fulva producing VIM-24.</title>
        <authorList>
            <person name="Liu S."/>
        </authorList>
    </citation>
    <scope>NUCLEOTIDE SEQUENCE [LARGE SCALE GENOMIC DNA]</scope>
    <source>
        <strain evidence="2 3">ZDHY414</strain>
    </source>
</reference>
<name>A0A7S9LGR0_9PSED</name>
<proteinExistence type="predicted"/>